<protein>
    <recommendedName>
        <fullName evidence="6">Type IV secretion system protein</fullName>
    </recommendedName>
</protein>
<reference evidence="4 5" key="1">
    <citation type="submission" date="2019-05" db="EMBL/GenBank/DDBJ databases">
        <title>Streptomyces marianii sp. nov., a novel marine actinomycete from southern coast of India.</title>
        <authorList>
            <person name="Iniyan A.M."/>
            <person name="Wink J."/>
            <person name="Ramprasad E."/>
            <person name="Ramana C.V."/>
            <person name="Bunk B."/>
            <person name="Sproer C."/>
            <person name="Joseph F.-J.R.S."/>
            <person name="Vincent S.G.P."/>
        </authorList>
    </citation>
    <scope>NUCLEOTIDE SEQUENCE [LARGE SCALE GENOMIC DNA]</scope>
    <source>
        <strain evidence="4 5">ICN19</strain>
    </source>
</reference>
<dbReference type="AlphaFoldDB" id="A0A5R9DRP8"/>
<keyword evidence="2" id="KW-0812">Transmembrane</keyword>
<feature type="compositionally biased region" description="Low complexity" evidence="1">
    <location>
        <begin position="588"/>
        <end position="602"/>
    </location>
</feature>
<dbReference type="Proteomes" id="UP000305921">
    <property type="component" value="Unassembled WGS sequence"/>
</dbReference>
<feature type="transmembrane region" description="Helical" evidence="2">
    <location>
        <begin position="415"/>
        <end position="432"/>
    </location>
</feature>
<feature type="transmembrane region" description="Helical" evidence="2">
    <location>
        <begin position="350"/>
        <end position="369"/>
    </location>
</feature>
<keyword evidence="2" id="KW-1133">Transmembrane helix</keyword>
<feature type="compositionally biased region" description="Low complexity" evidence="1">
    <location>
        <begin position="672"/>
        <end position="691"/>
    </location>
</feature>
<feature type="compositionally biased region" description="Pro residues" evidence="1">
    <location>
        <begin position="578"/>
        <end position="587"/>
    </location>
</feature>
<feature type="chain" id="PRO_5024366791" description="Type IV secretion system protein" evidence="3">
    <location>
        <begin position="45"/>
        <end position="691"/>
    </location>
</feature>
<feature type="compositionally biased region" description="Gly residues" evidence="1">
    <location>
        <begin position="559"/>
        <end position="569"/>
    </location>
</feature>
<sequence>MKHLLNRFCIAALRLWLARPRLRTLMLPTAGLLATLGVLAPAAAADDSDKYKPGGIGDMMPSPFKPPGQGTLFESYSPEVYQLDKQLSDDLTGGDLIDGWLHGFGNMLMQVLTLVGRAAVVVVGWCFNVVNLPEIEGAISKAIGAAAGPMMTTFLPTAVAVGGFIAWAKKSETSPLGQIAWVAASAAIATTFLVAPSTWVKGVDNGRQLGASVAMTTIGAGLAGDDDAAMPFKTPRPQWSDNEKDNTVRRAGDAVWRTYVATPWCIADLGSVNACQKWGYEVVKRGTDMKEREEYLSSTLNDETVGREAVLWRQGHTPGGRIGVLIAGIISCVIFCALALTLAFTTLASLIGALMLLVCGVAFATLWCIPGKPRQWGVQWFEMLLGLVMVSFTATMLLGSVMVVCVALMSLLPTYGWLMVSALNICAAAMAFKVKGRLDGIVSAGGAQMAGRGMLNTIGRMASARRLRSAISGRRRGGFGDMDRHPAPDTRGGGRGGSGSGGGDDSSSSGSSSSGDVRSRPSRTIPPPPSYPPTVHRPGHAGAGRPGPGLPGAAPGPSGPAGTGPGSPGGRRTRPTTGPRPGPPRRPSGPGRTTTAGTTAGGYSVRPGAPRRTGVPPTSPSGGRPTTIRGTVINRPANPTGARFRTYPPPATPPRPPHPPRTPGRAGGGGLPPASGTRSGPPCPSRPRGSS</sequence>
<feature type="region of interest" description="Disordered" evidence="1">
    <location>
        <begin position="472"/>
        <end position="691"/>
    </location>
</feature>
<keyword evidence="2" id="KW-0472">Membrane</keyword>
<feature type="transmembrane region" description="Helical" evidence="2">
    <location>
        <begin position="381"/>
        <end position="409"/>
    </location>
</feature>
<dbReference type="RefSeq" id="WP_138058079.1">
    <property type="nucleotide sequence ID" value="NZ_VAWE01000002.1"/>
</dbReference>
<feature type="compositionally biased region" description="Gly residues" evidence="1">
    <location>
        <begin position="491"/>
        <end position="504"/>
    </location>
</feature>
<evidence type="ECO:0000313" key="5">
    <source>
        <dbReference type="Proteomes" id="UP000305921"/>
    </source>
</evidence>
<evidence type="ECO:0000313" key="4">
    <source>
        <dbReference type="EMBL" id="TLQ39267.1"/>
    </source>
</evidence>
<gene>
    <name evidence="4" type="ORF">FEF34_38380</name>
</gene>
<evidence type="ECO:0000256" key="3">
    <source>
        <dbReference type="SAM" id="SignalP"/>
    </source>
</evidence>
<comment type="caution">
    <text evidence="4">The sequence shown here is derived from an EMBL/GenBank/DDBJ whole genome shotgun (WGS) entry which is preliminary data.</text>
</comment>
<feature type="transmembrane region" description="Helical" evidence="2">
    <location>
        <begin position="322"/>
        <end position="344"/>
    </location>
</feature>
<feature type="transmembrane region" description="Helical" evidence="2">
    <location>
        <begin position="142"/>
        <end position="167"/>
    </location>
</feature>
<evidence type="ECO:0000256" key="2">
    <source>
        <dbReference type="SAM" id="Phobius"/>
    </source>
</evidence>
<feature type="signal peptide" evidence="3">
    <location>
        <begin position="1"/>
        <end position="44"/>
    </location>
</feature>
<accession>A0A5R9DRP8</accession>
<feature type="compositionally biased region" description="Pro residues" evidence="1">
    <location>
        <begin position="647"/>
        <end position="662"/>
    </location>
</feature>
<feature type="compositionally biased region" description="Low complexity" evidence="1">
    <location>
        <begin position="612"/>
        <end position="627"/>
    </location>
</feature>
<evidence type="ECO:0000256" key="1">
    <source>
        <dbReference type="SAM" id="MobiDB-lite"/>
    </source>
</evidence>
<dbReference type="OrthoDB" id="5126439at2"/>
<name>A0A5R9DRP8_9ACTN</name>
<feature type="transmembrane region" description="Helical" evidence="2">
    <location>
        <begin position="107"/>
        <end position="130"/>
    </location>
</feature>
<dbReference type="EMBL" id="VAWE01000002">
    <property type="protein sequence ID" value="TLQ39267.1"/>
    <property type="molecule type" value="Genomic_DNA"/>
</dbReference>
<evidence type="ECO:0008006" key="6">
    <source>
        <dbReference type="Google" id="ProtNLM"/>
    </source>
</evidence>
<keyword evidence="5" id="KW-1185">Reference proteome</keyword>
<organism evidence="4 5">
    <name type="scientific">Streptomyces marianii</name>
    <dbReference type="NCBI Taxonomy" id="1817406"/>
    <lineage>
        <taxon>Bacteria</taxon>
        <taxon>Bacillati</taxon>
        <taxon>Actinomycetota</taxon>
        <taxon>Actinomycetes</taxon>
        <taxon>Kitasatosporales</taxon>
        <taxon>Streptomycetaceae</taxon>
        <taxon>Streptomyces</taxon>
    </lineage>
</organism>
<feature type="transmembrane region" description="Helical" evidence="2">
    <location>
        <begin position="179"/>
        <end position="200"/>
    </location>
</feature>
<keyword evidence="3" id="KW-0732">Signal</keyword>
<proteinExistence type="predicted"/>
<feature type="compositionally biased region" description="Low complexity" evidence="1">
    <location>
        <begin position="505"/>
        <end position="516"/>
    </location>
</feature>